<evidence type="ECO:0000313" key="1">
    <source>
        <dbReference type="EMBL" id="MBD2200167.1"/>
    </source>
</evidence>
<reference evidence="1 2" key="1">
    <citation type="journal article" date="2020" name="ISME J.">
        <title>Comparative genomics reveals insights into cyanobacterial evolution and habitat adaptation.</title>
        <authorList>
            <person name="Chen M.Y."/>
            <person name="Teng W.K."/>
            <person name="Zhao L."/>
            <person name="Hu C.X."/>
            <person name="Zhou Y.K."/>
            <person name="Han B.P."/>
            <person name="Song L.R."/>
            <person name="Shu W.S."/>
        </authorList>
    </citation>
    <scope>NUCLEOTIDE SEQUENCE [LARGE SCALE GENOMIC DNA]</scope>
    <source>
        <strain evidence="1 2">FACHB-288</strain>
    </source>
</reference>
<evidence type="ECO:0000313" key="2">
    <source>
        <dbReference type="Proteomes" id="UP000658514"/>
    </source>
</evidence>
<dbReference type="RefSeq" id="WP_190550671.1">
    <property type="nucleotide sequence ID" value="NZ_CAWPNO010000115.1"/>
</dbReference>
<keyword evidence="2" id="KW-1185">Reference proteome</keyword>
<sequence length="179" mass="21252">MDNITKYTAALIISQPDKKDIKAKLISLWQRYVMRDKGYRYTHTALWFDGVYYESTFNGYFVKEADQVILPRLLQTDDFIYYFHPSKDMVDGFYERLAEFENKKLEWKEFYRIALGLGNKEPVCTQFIARLCNLNIQLEGSIMPLITPLNLLKYVMSSYQFGRLYISNSRELDEFILLV</sequence>
<dbReference type="Proteomes" id="UP000658514">
    <property type="component" value="Unassembled WGS sequence"/>
</dbReference>
<protein>
    <submittedName>
        <fullName evidence="1">Uncharacterized protein</fullName>
    </submittedName>
</protein>
<organism evidence="1 2">
    <name type="scientific">Calothrix parietina FACHB-288</name>
    <dbReference type="NCBI Taxonomy" id="2692896"/>
    <lineage>
        <taxon>Bacteria</taxon>
        <taxon>Bacillati</taxon>
        <taxon>Cyanobacteriota</taxon>
        <taxon>Cyanophyceae</taxon>
        <taxon>Nostocales</taxon>
        <taxon>Calotrichaceae</taxon>
        <taxon>Calothrix</taxon>
    </lineage>
</organism>
<accession>A0ABR8ANG1</accession>
<proteinExistence type="predicted"/>
<dbReference type="EMBL" id="JACJQH010000078">
    <property type="protein sequence ID" value="MBD2200167.1"/>
    <property type="molecule type" value="Genomic_DNA"/>
</dbReference>
<gene>
    <name evidence="1" type="ORF">H6G24_32670</name>
</gene>
<name>A0ABR8ANG1_9CYAN</name>
<comment type="caution">
    <text evidence="1">The sequence shown here is derived from an EMBL/GenBank/DDBJ whole genome shotgun (WGS) entry which is preliminary data.</text>
</comment>